<sequence>MEQIAVPLETSSVISEWENDDVITTQVKMNRSDSLGNASENSLYVRGSLVEQPQFNRTESNMLELAKANEVNGGSIQAGRHYFDLPPVSMMRLNQLEASERRGSHDLINGFNDTMEHWKRVIITYSIYFALHCFLIAVFSGLASFLHDDWRFVRINHAGGSEGAGTSTTVLGLTGLKRFDKIKQNSSLFMTYFRGISYGDLTTNSFCGGGWDSIRKAASPMEYLLFRPIDKVGANADIRDACFREIHGPSVYDVLCSSINETATAGMVILVMGAISFVLFLFMSYFFIKRLLHPYSHNGGAVSKMIGYLGNVLWVSSILLAVVGFIVYISLSDGSACINDQGSPAKCELYFSSYFFVAYICFNALSYIGYVLHGFNHIIPEVEHPENSLLERRAVRFSKPLLCQETRRDPPSKFSTGGLRHAPVEEIVLQELKQQLGNLDSINLLRLHSLLKTQDREFWQSVAKEIDLRNLEVKNSTDMRDSLQTALLDSYRSHIRNT</sequence>
<name>A0AAD8LKB7_BABGI</name>
<dbReference type="EMBL" id="JAVEPI010000003">
    <property type="protein sequence ID" value="KAK1443053.1"/>
    <property type="molecule type" value="Genomic_DNA"/>
</dbReference>
<dbReference type="Proteomes" id="UP001230268">
    <property type="component" value="Unassembled WGS sequence"/>
</dbReference>
<feature type="transmembrane region" description="Helical" evidence="1">
    <location>
        <begin position="351"/>
        <end position="372"/>
    </location>
</feature>
<keyword evidence="1" id="KW-1133">Transmembrane helix</keyword>
<evidence type="ECO:0000313" key="2">
    <source>
        <dbReference type="EMBL" id="KAK1443053.1"/>
    </source>
</evidence>
<keyword evidence="3" id="KW-1185">Reference proteome</keyword>
<organism evidence="2 3">
    <name type="scientific">Babesia gibsoni</name>
    <dbReference type="NCBI Taxonomy" id="33632"/>
    <lineage>
        <taxon>Eukaryota</taxon>
        <taxon>Sar</taxon>
        <taxon>Alveolata</taxon>
        <taxon>Apicomplexa</taxon>
        <taxon>Aconoidasida</taxon>
        <taxon>Piroplasmida</taxon>
        <taxon>Babesiidae</taxon>
        <taxon>Babesia</taxon>
    </lineage>
</organism>
<feature type="transmembrane region" description="Helical" evidence="1">
    <location>
        <begin position="267"/>
        <end position="288"/>
    </location>
</feature>
<evidence type="ECO:0000313" key="3">
    <source>
        <dbReference type="Proteomes" id="UP001230268"/>
    </source>
</evidence>
<proteinExistence type="predicted"/>
<keyword evidence="1" id="KW-0472">Membrane</keyword>
<comment type="caution">
    <text evidence="2">The sequence shown here is derived from an EMBL/GenBank/DDBJ whole genome shotgun (WGS) entry which is preliminary data.</text>
</comment>
<protein>
    <submittedName>
        <fullName evidence="2">Uncharacterized protein</fullName>
    </submittedName>
</protein>
<reference evidence="2" key="1">
    <citation type="submission" date="2023-08" db="EMBL/GenBank/DDBJ databases">
        <title>Draft sequence of the Babesia gibsoni genome.</title>
        <authorList>
            <person name="Yamagishi J.Y."/>
            <person name="Xuan X.X."/>
        </authorList>
    </citation>
    <scope>NUCLEOTIDE SEQUENCE</scope>
    <source>
        <strain evidence="2">Azabu</strain>
    </source>
</reference>
<accession>A0AAD8LKB7</accession>
<gene>
    <name evidence="2" type="ORF">BgAZ_305710</name>
</gene>
<feature type="transmembrane region" description="Helical" evidence="1">
    <location>
        <begin position="308"/>
        <end position="331"/>
    </location>
</feature>
<feature type="transmembrane region" description="Helical" evidence="1">
    <location>
        <begin position="125"/>
        <end position="146"/>
    </location>
</feature>
<dbReference type="AlphaFoldDB" id="A0AAD8LKB7"/>
<keyword evidence="1" id="KW-0812">Transmembrane</keyword>
<evidence type="ECO:0000256" key="1">
    <source>
        <dbReference type="SAM" id="Phobius"/>
    </source>
</evidence>